<name>A0A3P7LGM5_DIBLA</name>
<dbReference type="GO" id="GO:0046755">
    <property type="term" value="P:viral budding"/>
    <property type="evidence" value="ECO:0007669"/>
    <property type="project" value="TreeGrafter"/>
</dbReference>
<keyword evidence="4" id="KW-1185">Reference proteome</keyword>
<proteinExistence type="predicted"/>
<dbReference type="Proteomes" id="UP000281553">
    <property type="component" value="Unassembled WGS sequence"/>
</dbReference>
<protein>
    <recommendedName>
        <fullName evidence="2">MABP domain-containing protein</fullName>
    </recommendedName>
</protein>
<dbReference type="InterPro" id="IPR040297">
    <property type="entry name" value="MVB12B"/>
</dbReference>
<evidence type="ECO:0000313" key="3">
    <source>
        <dbReference type="EMBL" id="VDN15954.1"/>
    </source>
</evidence>
<gene>
    <name evidence="3" type="ORF">DILT_LOCUS11785</name>
</gene>
<sequence length="146" mass="16024">MSSAPITGVAFFTSLSKVPPNYTVLARTKDTHEDADLGKETIFKKSARYLGYEKAPFDPQSPPKVLVELIIANEKEPVRSGFQAIDKTHDTHSSAPAKRPAPKPSPYPSLHGDSVSSPIFQPMFNRKSPVRCQYLPRFGELLAPSG</sequence>
<dbReference type="GO" id="GO:0019075">
    <property type="term" value="P:virus maturation"/>
    <property type="evidence" value="ECO:0007669"/>
    <property type="project" value="TreeGrafter"/>
</dbReference>
<evidence type="ECO:0000259" key="2">
    <source>
        <dbReference type="PROSITE" id="PS51498"/>
    </source>
</evidence>
<dbReference type="Pfam" id="PF10240">
    <property type="entry name" value="DUF2464"/>
    <property type="match status" value="1"/>
</dbReference>
<dbReference type="InterPro" id="IPR018798">
    <property type="entry name" value="MVB12A/B"/>
</dbReference>
<evidence type="ECO:0000313" key="4">
    <source>
        <dbReference type="Proteomes" id="UP000281553"/>
    </source>
</evidence>
<dbReference type="EMBL" id="UYRU01064196">
    <property type="protein sequence ID" value="VDN15954.1"/>
    <property type="molecule type" value="Genomic_DNA"/>
</dbReference>
<dbReference type="AlphaFoldDB" id="A0A3P7LGM5"/>
<dbReference type="InterPro" id="IPR023341">
    <property type="entry name" value="MABP"/>
</dbReference>
<reference evidence="3 4" key="1">
    <citation type="submission" date="2018-11" db="EMBL/GenBank/DDBJ databases">
        <authorList>
            <consortium name="Pathogen Informatics"/>
        </authorList>
    </citation>
    <scope>NUCLEOTIDE SEQUENCE [LARGE SCALE GENOMIC DNA]</scope>
</reference>
<dbReference type="GO" id="GO:0042058">
    <property type="term" value="P:regulation of epidermal growth factor receptor signaling pathway"/>
    <property type="evidence" value="ECO:0007669"/>
    <property type="project" value="TreeGrafter"/>
</dbReference>
<dbReference type="PANTHER" id="PTHR31547">
    <property type="entry name" value="MULTIVESICULAR BODY SUBUNIT 12B"/>
    <property type="match status" value="1"/>
</dbReference>
<dbReference type="GO" id="GO:0000813">
    <property type="term" value="C:ESCRT I complex"/>
    <property type="evidence" value="ECO:0007669"/>
    <property type="project" value="InterPro"/>
</dbReference>
<dbReference type="PROSITE" id="PS51498">
    <property type="entry name" value="MABP"/>
    <property type="match status" value="1"/>
</dbReference>
<dbReference type="PANTHER" id="PTHR31547:SF1">
    <property type="entry name" value="MULTIVESICULAR BODY SUBUNIT 12B"/>
    <property type="match status" value="1"/>
</dbReference>
<dbReference type="Gene3D" id="2.100.10.50">
    <property type="match status" value="1"/>
</dbReference>
<feature type="domain" description="MABP" evidence="2">
    <location>
        <begin position="3"/>
        <end position="146"/>
    </location>
</feature>
<feature type="region of interest" description="Disordered" evidence="1">
    <location>
        <begin position="83"/>
        <end position="112"/>
    </location>
</feature>
<dbReference type="GO" id="GO:0005770">
    <property type="term" value="C:late endosome"/>
    <property type="evidence" value="ECO:0007669"/>
    <property type="project" value="TreeGrafter"/>
</dbReference>
<accession>A0A3P7LGM5</accession>
<organism evidence="3 4">
    <name type="scientific">Dibothriocephalus latus</name>
    <name type="common">Fish tapeworm</name>
    <name type="synonym">Diphyllobothrium latum</name>
    <dbReference type="NCBI Taxonomy" id="60516"/>
    <lineage>
        <taxon>Eukaryota</taxon>
        <taxon>Metazoa</taxon>
        <taxon>Spiralia</taxon>
        <taxon>Lophotrochozoa</taxon>
        <taxon>Platyhelminthes</taxon>
        <taxon>Cestoda</taxon>
        <taxon>Eucestoda</taxon>
        <taxon>Diphyllobothriidea</taxon>
        <taxon>Diphyllobothriidae</taxon>
        <taxon>Dibothriocephalus</taxon>
    </lineage>
</organism>
<evidence type="ECO:0000256" key="1">
    <source>
        <dbReference type="SAM" id="MobiDB-lite"/>
    </source>
</evidence>
<dbReference type="OrthoDB" id="6021306at2759"/>